<feature type="region of interest" description="Disordered" evidence="1">
    <location>
        <begin position="265"/>
        <end position="307"/>
    </location>
</feature>
<dbReference type="OrthoDB" id="5494520at2"/>
<accession>A0A5C6X8G0</accession>
<feature type="signal peptide" evidence="2">
    <location>
        <begin position="1"/>
        <end position="25"/>
    </location>
</feature>
<name>A0A5C6X8G0_9DELT</name>
<reference evidence="3 4" key="1">
    <citation type="submission" date="2019-08" db="EMBL/GenBank/DDBJ databases">
        <title>Bradymonadales sp. TMQ4.</title>
        <authorList>
            <person name="Liang Q."/>
        </authorList>
    </citation>
    <scope>NUCLEOTIDE SEQUENCE [LARGE SCALE GENOMIC DNA]</scope>
    <source>
        <strain evidence="3 4">TMQ4</strain>
    </source>
</reference>
<dbReference type="AlphaFoldDB" id="A0A5C6X8G0"/>
<feature type="chain" id="PRO_5022910780" evidence="2">
    <location>
        <begin position="26"/>
        <end position="333"/>
    </location>
</feature>
<evidence type="ECO:0000256" key="2">
    <source>
        <dbReference type="SAM" id="SignalP"/>
    </source>
</evidence>
<keyword evidence="2" id="KW-0732">Signal</keyword>
<protein>
    <submittedName>
        <fullName evidence="3">Uncharacterized protein</fullName>
    </submittedName>
</protein>
<evidence type="ECO:0000256" key="1">
    <source>
        <dbReference type="SAM" id="MobiDB-lite"/>
    </source>
</evidence>
<evidence type="ECO:0000313" key="3">
    <source>
        <dbReference type="EMBL" id="TXD36592.1"/>
    </source>
</evidence>
<feature type="compositionally biased region" description="Acidic residues" evidence="1">
    <location>
        <begin position="280"/>
        <end position="299"/>
    </location>
</feature>
<gene>
    <name evidence="3" type="ORF">FRC98_12200</name>
</gene>
<dbReference type="EMBL" id="VOSM01000005">
    <property type="protein sequence ID" value="TXD36592.1"/>
    <property type="molecule type" value="Genomic_DNA"/>
</dbReference>
<evidence type="ECO:0000313" key="4">
    <source>
        <dbReference type="Proteomes" id="UP000321412"/>
    </source>
</evidence>
<keyword evidence="4" id="KW-1185">Reference proteome</keyword>
<comment type="caution">
    <text evidence="3">The sequence shown here is derived from an EMBL/GenBank/DDBJ whole genome shotgun (WGS) entry which is preliminary data.</text>
</comment>
<dbReference type="RefSeq" id="WP_146981720.1">
    <property type="nucleotide sequence ID" value="NZ_VOSM01000005.1"/>
</dbReference>
<proteinExistence type="predicted"/>
<dbReference type="Proteomes" id="UP000321412">
    <property type="component" value="Unassembled WGS sequence"/>
</dbReference>
<organism evidence="3 4">
    <name type="scientific">Lujinxingia vulgaris</name>
    <dbReference type="NCBI Taxonomy" id="2600176"/>
    <lineage>
        <taxon>Bacteria</taxon>
        <taxon>Deltaproteobacteria</taxon>
        <taxon>Bradymonadales</taxon>
        <taxon>Lujinxingiaceae</taxon>
        <taxon>Lujinxingia</taxon>
    </lineage>
</organism>
<sequence>MRKRVVMCASMIGTGMMLVGGAAWACDVDCLGGEQGFSLAGATVPANITAGIYAASYDGTAPTNMQLFNANSGEEVPIAVQSVELPGREERWFYVYFNGELEPGQSYRLEPGPECGPSQLPEFVFDVVDEAPLPTTLGTLRLSEPQAGDLQVSAGDACSAEINASWVEVEVELSDEAEPWADALFFETRVDGERWSPLSTVGEERVPGSSWVGRGFDRVYTSCESEDTGVNGGVEAGEVNVMVAAFLPGEDFQAVAGNEDVVLDCEAPTPGTPDGGDGGDTTDGERVDEDSEGGSEEEGGCTQAPVTGGPSLPFLLGALGLAAFRARREIVLH</sequence>